<dbReference type="PANTHER" id="PTHR42904">
    <property type="entry name" value="NUDIX HYDROLASE, NUDC SUBFAMILY"/>
    <property type="match status" value="1"/>
</dbReference>
<sequence length="586" mass="60156">MAGGSGGGGTPASSDDGRPARATCCSCALRKQAGKLDRLLREPSTRVLLLHRGRLLVAPDDGGSSGGDADDAAAGSGADPARPLDMRPHGFAPPGEQVPDGGPPAWMPLVTTPQQLQQGNSSSGGGGGDAGASPEFLFLGLEDAGGAVFAVQAPAHLLPLLPPTDGSTRAAPGGACWVDVRKAGAGMTGPDAAVAALAAGLTQWHASAAFCSRTGSPTLASSGGHSRTPTATATDSRRPRSVYPRIDPAVIVAVSCGDWLLLGRKASWIDGRYSCLAGFAELGETLEQAVAREVAEEAGVPVNLGSVRYVGSQPWPFPASLMIGFLAEATNESSSSGSGGSTGAGPAHGLGLLEGRGLMAAREVGLKPAEAQRYLRPSVPAVQVDAAELEDARWFHADWLAAATGAEGAPPRAASRLGGHIPFRVPGRYALANRIIDSWLTERQAAAAAATAAELGERAGTAAEALAALRAVPDVGLDSGSMKYVLLRLSTADGLHSKLLVRGDSRAAYHNHVLQATAAEIREIAPGTGLHLETLGGGRIEHYPEQRIASMYGYSAAFGQAPHHVSAALMRRWMPFHEVSESYDGY</sequence>
<protein>
    <recommendedName>
        <fullName evidence="3">NAD(+) diphosphatase</fullName>
        <ecNumber evidence="3">3.6.1.22</ecNumber>
    </recommendedName>
</protein>
<evidence type="ECO:0000256" key="2">
    <source>
        <dbReference type="ARBA" id="ARBA00010971"/>
    </source>
</evidence>
<evidence type="ECO:0000256" key="7">
    <source>
        <dbReference type="ARBA" id="ARBA00023027"/>
    </source>
</evidence>
<dbReference type="GO" id="GO:0006742">
    <property type="term" value="P:NADP+ catabolic process"/>
    <property type="evidence" value="ECO:0007669"/>
    <property type="project" value="TreeGrafter"/>
</dbReference>
<gene>
    <name evidence="12" type="primary">g100</name>
    <name evidence="12" type="ORF">C2E20_0100</name>
</gene>
<feature type="binding site" evidence="9">
    <location>
        <position position="483"/>
    </location>
    <ligand>
        <name>substrate</name>
    </ligand>
</feature>
<dbReference type="InterPro" id="IPR038596">
    <property type="entry name" value="Janus_sf"/>
</dbReference>
<feature type="region of interest" description="Disordered" evidence="10">
    <location>
        <begin position="57"/>
        <end position="110"/>
    </location>
</feature>
<dbReference type="GO" id="GO:0046872">
    <property type="term" value="F:metal ion binding"/>
    <property type="evidence" value="ECO:0007669"/>
    <property type="project" value="UniProtKB-KW"/>
</dbReference>
<keyword evidence="13" id="KW-1185">Reference proteome</keyword>
<dbReference type="Gene3D" id="3.50.20.20">
    <property type="entry name" value="Janus/Ocnus"/>
    <property type="match status" value="1"/>
</dbReference>
<feature type="compositionally biased region" description="Low complexity" evidence="10">
    <location>
        <begin position="72"/>
        <end position="81"/>
    </location>
</feature>
<keyword evidence="6" id="KW-0460">Magnesium</keyword>
<evidence type="ECO:0000256" key="5">
    <source>
        <dbReference type="ARBA" id="ARBA00022801"/>
    </source>
</evidence>
<dbReference type="EC" id="3.6.1.22" evidence="3"/>
<evidence type="ECO:0000256" key="10">
    <source>
        <dbReference type="SAM" id="MobiDB-lite"/>
    </source>
</evidence>
<evidence type="ECO:0000256" key="8">
    <source>
        <dbReference type="PIRSR" id="PIRSR607702-1"/>
    </source>
</evidence>
<dbReference type="STRING" id="554055.A0A2P6VQG7"/>
<comment type="similarity">
    <text evidence="2">Belongs to the janus family.</text>
</comment>
<accession>A0A2P6VQG7</accession>
<reference evidence="12 13" key="1">
    <citation type="journal article" date="2018" name="Plant J.">
        <title>Genome sequences of Chlorella sorokiniana UTEX 1602 and Micractinium conductrix SAG 241.80: implications to maltose excretion by a green alga.</title>
        <authorList>
            <person name="Arriola M.B."/>
            <person name="Velmurugan N."/>
            <person name="Zhang Y."/>
            <person name="Plunkett M.H."/>
            <person name="Hondzo H."/>
            <person name="Barney B.M."/>
        </authorList>
    </citation>
    <scope>NUCLEOTIDE SEQUENCE [LARGE SCALE GENOMIC DNA]</scope>
    <source>
        <strain evidence="12 13">SAG 241.80</strain>
    </source>
</reference>
<feature type="active site" description="Proton acceptor" evidence="8">
    <location>
        <position position="510"/>
    </location>
</feature>
<keyword evidence="7" id="KW-0520">NAD</keyword>
<evidence type="ECO:0000259" key="11">
    <source>
        <dbReference type="PROSITE" id="PS51462"/>
    </source>
</evidence>
<comment type="caution">
    <text evidence="12">The sequence shown here is derived from an EMBL/GenBank/DDBJ whole genome shotgun (WGS) entry which is preliminary data.</text>
</comment>
<evidence type="ECO:0000256" key="3">
    <source>
        <dbReference type="ARBA" id="ARBA00012381"/>
    </source>
</evidence>
<dbReference type="InterPro" id="IPR050241">
    <property type="entry name" value="NAD-cap_RNA_hydrolase_NudC"/>
</dbReference>
<feature type="region of interest" description="Disordered" evidence="10">
    <location>
        <begin position="217"/>
        <end position="239"/>
    </location>
</feature>
<feature type="compositionally biased region" description="Gly residues" evidence="10">
    <location>
        <begin position="1"/>
        <end position="10"/>
    </location>
</feature>
<dbReference type="CDD" id="cd03429">
    <property type="entry name" value="NUDIX_NADH_pyrophosphatase_Nudt13"/>
    <property type="match status" value="1"/>
</dbReference>
<dbReference type="SUPFAM" id="SSF55811">
    <property type="entry name" value="Nudix"/>
    <property type="match status" value="1"/>
</dbReference>
<evidence type="ECO:0000256" key="6">
    <source>
        <dbReference type="ARBA" id="ARBA00022842"/>
    </source>
</evidence>
<dbReference type="Gene3D" id="3.90.79.20">
    <property type="match status" value="1"/>
</dbReference>
<keyword evidence="4" id="KW-0479">Metal-binding</keyword>
<dbReference type="Gene3D" id="3.90.79.10">
    <property type="entry name" value="Nucleoside Triphosphate Pyrophosphohydrolase"/>
    <property type="match status" value="1"/>
</dbReference>
<evidence type="ECO:0000256" key="4">
    <source>
        <dbReference type="ARBA" id="ARBA00022723"/>
    </source>
</evidence>
<dbReference type="SUPFAM" id="SSF143724">
    <property type="entry name" value="PHP14-like"/>
    <property type="match status" value="1"/>
</dbReference>
<dbReference type="PROSITE" id="PS00893">
    <property type="entry name" value="NUDIX_BOX"/>
    <property type="match status" value="1"/>
</dbReference>
<dbReference type="InterPro" id="IPR015797">
    <property type="entry name" value="NUDIX_hydrolase-like_dom_sf"/>
</dbReference>
<feature type="domain" description="Nudix hydrolase" evidence="11">
    <location>
        <begin position="244"/>
        <end position="397"/>
    </location>
</feature>
<evidence type="ECO:0000256" key="9">
    <source>
        <dbReference type="PIRSR" id="PIRSR607702-2"/>
    </source>
</evidence>
<dbReference type="AlphaFoldDB" id="A0A2P6VQG7"/>
<organism evidence="12 13">
    <name type="scientific">Micractinium conductrix</name>
    <dbReference type="NCBI Taxonomy" id="554055"/>
    <lineage>
        <taxon>Eukaryota</taxon>
        <taxon>Viridiplantae</taxon>
        <taxon>Chlorophyta</taxon>
        <taxon>core chlorophytes</taxon>
        <taxon>Trebouxiophyceae</taxon>
        <taxon>Chlorellales</taxon>
        <taxon>Chlorellaceae</taxon>
        <taxon>Chlorella clade</taxon>
        <taxon>Micractinium</taxon>
    </lineage>
</organism>
<dbReference type="InterPro" id="IPR049734">
    <property type="entry name" value="NudC-like_C"/>
</dbReference>
<dbReference type="GO" id="GO:0035529">
    <property type="term" value="F:NADH pyrophosphatase activity"/>
    <property type="evidence" value="ECO:0007669"/>
    <property type="project" value="TreeGrafter"/>
</dbReference>
<keyword evidence="5" id="KW-0378">Hydrolase</keyword>
<evidence type="ECO:0000313" key="12">
    <source>
        <dbReference type="EMBL" id="PSC76346.1"/>
    </source>
</evidence>
<dbReference type="GO" id="GO:0019677">
    <property type="term" value="P:NAD+ catabolic process"/>
    <property type="evidence" value="ECO:0007669"/>
    <property type="project" value="TreeGrafter"/>
</dbReference>
<dbReference type="InterPro" id="IPR015375">
    <property type="entry name" value="NADH_PPase-like_N"/>
</dbReference>
<dbReference type="PANTHER" id="PTHR42904:SF8">
    <property type="entry name" value="NAD(+) DIPHOSPHATASE"/>
    <property type="match status" value="1"/>
</dbReference>
<dbReference type="EMBL" id="LHPF02000001">
    <property type="protein sequence ID" value="PSC76346.1"/>
    <property type="molecule type" value="Genomic_DNA"/>
</dbReference>
<dbReference type="Pfam" id="PF00293">
    <property type="entry name" value="NUDIX"/>
    <property type="match status" value="1"/>
</dbReference>
<dbReference type="Pfam" id="PF09296">
    <property type="entry name" value="NUDIX-like"/>
    <property type="match status" value="1"/>
</dbReference>
<dbReference type="Pfam" id="PF05005">
    <property type="entry name" value="Ocnus"/>
    <property type="match status" value="1"/>
</dbReference>
<dbReference type="OrthoDB" id="10249612at2759"/>
<evidence type="ECO:0000313" key="13">
    <source>
        <dbReference type="Proteomes" id="UP000239649"/>
    </source>
</evidence>
<feature type="compositionally biased region" description="Polar residues" evidence="10">
    <location>
        <begin position="217"/>
        <end position="234"/>
    </location>
</feature>
<dbReference type="GO" id="GO:0005829">
    <property type="term" value="C:cytosol"/>
    <property type="evidence" value="ECO:0007669"/>
    <property type="project" value="TreeGrafter"/>
</dbReference>
<dbReference type="InterPro" id="IPR000086">
    <property type="entry name" value="NUDIX_hydrolase_dom"/>
</dbReference>
<dbReference type="PROSITE" id="PS51462">
    <property type="entry name" value="NUDIX"/>
    <property type="match status" value="1"/>
</dbReference>
<dbReference type="GO" id="GO:0005777">
    <property type="term" value="C:peroxisome"/>
    <property type="evidence" value="ECO:0007669"/>
    <property type="project" value="TreeGrafter"/>
</dbReference>
<dbReference type="InterPro" id="IPR007702">
    <property type="entry name" value="Janus"/>
</dbReference>
<name>A0A2P6VQG7_9CHLO</name>
<evidence type="ECO:0000256" key="1">
    <source>
        <dbReference type="ARBA" id="ARBA00001946"/>
    </source>
</evidence>
<dbReference type="InterPro" id="IPR020084">
    <property type="entry name" value="NUDIX_hydrolase_CS"/>
</dbReference>
<feature type="region of interest" description="Disordered" evidence="10">
    <location>
        <begin position="1"/>
        <end position="21"/>
    </location>
</feature>
<proteinExistence type="inferred from homology"/>
<comment type="cofactor">
    <cofactor evidence="1">
        <name>Mg(2+)</name>
        <dbReference type="ChEBI" id="CHEBI:18420"/>
    </cofactor>
</comment>
<dbReference type="Proteomes" id="UP000239649">
    <property type="component" value="Unassembled WGS sequence"/>
</dbReference>